<reference evidence="2 3" key="1">
    <citation type="submission" date="2021-03" db="EMBL/GenBank/DDBJ databases">
        <title>Five novel Rahnella species.</title>
        <authorList>
            <person name="Brady C."/>
            <person name="Asselin J."/>
            <person name="Beer S."/>
            <person name="Bruberg M.B."/>
            <person name="Crampton B."/>
            <person name="Venter S."/>
            <person name="Arnold D."/>
            <person name="Denman S."/>
        </authorList>
    </citation>
    <scope>NUCLEOTIDE SEQUENCE [LARGE SCALE GENOMIC DNA]</scope>
    <source>
        <strain evidence="2 3">H11b</strain>
    </source>
</reference>
<sequence length="167" mass="19467">MRILAMLFITLLTACTSPRTDDQKAIQQVTDFYHYYLNTFMSSPSPALQSAEMRRYVATDTLKQLEIISKLPEPDIFNVDYFTYSQDYDPAWIAAFKTGDIRDLMGGKVVDVWLGIQDGKHEHLAAYVRLEENKWKIYRVRDISNKFESPIFDDFTIENIRTNSMSE</sequence>
<dbReference type="EMBL" id="JAFMOW010000064">
    <property type="protein sequence ID" value="MBU9856632.1"/>
    <property type="molecule type" value="Genomic_DNA"/>
</dbReference>
<dbReference type="PROSITE" id="PS51257">
    <property type="entry name" value="PROKAR_LIPOPROTEIN"/>
    <property type="match status" value="1"/>
</dbReference>
<proteinExistence type="predicted"/>
<comment type="caution">
    <text evidence="2">The sequence shown here is derived from an EMBL/GenBank/DDBJ whole genome shotgun (WGS) entry which is preliminary data.</text>
</comment>
<evidence type="ECO:0000259" key="1">
    <source>
        <dbReference type="Pfam" id="PF12883"/>
    </source>
</evidence>
<keyword evidence="3" id="KW-1185">Reference proteome</keyword>
<dbReference type="Pfam" id="PF12883">
    <property type="entry name" value="DUF3828"/>
    <property type="match status" value="1"/>
</dbReference>
<accession>A0ABS6LX29</accession>
<organism evidence="2 3">
    <name type="scientific">Rahnella bonaserana</name>
    <dbReference type="NCBI Taxonomy" id="2816248"/>
    <lineage>
        <taxon>Bacteria</taxon>
        <taxon>Pseudomonadati</taxon>
        <taxon>Pseudomonadota</taxon>
        <taxon>Gammaproteobacteria</taxon>
        <taxon>Enterobacterales</taxon>
        <taxon>Yersiniaceae</taxon>
        <taxon>Rahnella</taxon>
    </lineage>
</organism>
<protein>
    <submittedName>
        <fullName evidence="2">YbjP/YqhG family protein</fullName>
    </submittedName>
</protein>
<evidence type="ECO:0000313" key="3">
    <source>
        <dbReference type="Proteomes" id="UP000734343"/>
    </source>
</evidence>
<gene>
    <name evidence="2" type="ORF">J1778_15230</name>
</gene>
<name>A0ABS6LX29_9GAMM</name>
<dbReference type="Proteomes" id="UP000734343">
    <property type="component" value="Unassembled WGS sequence"/>
</dbReference>
<dbReference type="RefSeq" id="WP_217173890.1">
    <property type="nucleotide sequence ID" value="NZ_CP126169.1"/>
</dbReference>
<feature type="domain" description="DUF3828" evidence="1">
    <location>
        <begin position="27"/>
        <end position="142"/>
    </location>
</feature>
<evidence type="ECO:0000313" key="2">
    <source>
        <dbReference type="EMBL" id="MBU9856632.1"/>
    </source>
</evidence>
<dbReference type="InterPro" id="IPR024289">
    <property type="entry name" value="DUF3828"/>
</dbReference>